<dbReference type="GO" id="GO:0006450">
    <property type="term" value="P:regulation of translational fidelity"/>
    <property type="evidence" value="ECO:0007669"/>
    <property type="project" value="TreeGrafter"/>
</dbReference>
<dbReference type="RefSeq" id="WP_094689864.1">
    <property type="nucleotide sequence ID" value="NZ_JACBYZ010000001.1"/>
</dbReference>
<evidence type="ECO:0000313" key="13">
    <source>
        <dbReference type="EMBL" id="OZG56321.1"/>
    </source>
</evidence>
<dbReference type="GO" id="GO:0003725">
    <property type="term" value="F:double-stranded RNA binding"/>
    <property type="evidence" value="ECO:0007669"/>
    <property type="project" value="InterPro"/>
</dbReference>
<keyword evidence="6" id="KW-0819">tRNA processing</keyword>
<evidence type="ECO:0000256" key="9">
    <source>
        <dbReference type="ARBA" id="ARBA00022840"/>
    </source>
</evidence>
<reference evidence="13 14" key="1">
    <citation type="journal article" date="2017" name="BMC Genomics">
        <title>Comparative genomic and phylogenomic analyses of the Bifidobacteriaceae family.</title>
        <authorList>
            <person name="Lugli G.A."/>
            <person name="Milani C."/>
            <person name="Turroni F."/>
            <person name="Duranti S."/>
            <person name="Mancabelli L."/>
            <person name="Mangifesta M."/>
            <person name="Ferrario C."/>
            <person name="Modesto M."/>
            <person name="Mattarelli P."/>
            <person name="Jiri K."/>
            <person name="van Sinderen D."/>
            <person name="Ventura M."/>
        </authorList>
    </citation>
    <scope>NUCLEOTIDE SEQUENCE [LARGE SCALE GENOMIC DNA]</scope>
    <source>
        <strain evidence="13 14">LMG 21773</strain>
    </source>
</reference>
<feature type="domain" description="YrdC-like" evidence="12">
    <location>
        <begin position="31"/>
        <end position="223"/>
    </location>
</feature>
<evidence type="ECO:0000259" key="12">
    <source>
        <dbReference type="PROSITE" id="PS51163"/>
    </source>
</evidence>
<dbReference type="NCBIfam" id="TIGR00057">
    <property type="entry name" value="L-threonylcarbamoyladenylate synthase"/>
    <property type="match status" value="1"/>
</dbReference>
<comment type="subcellular location">
    <subcellularLocation>
        <location evidence="1">Cytoplasm</location>
    </subcellularLocation>
</comment>
<evidence type="ECO:0000313" key="14">
    <source>
        <dbReference type="Proteomes" id="UP000228976"/>
    </source>
</evidence>
<dbReference type="Gene3D" id="3.90.870.10">
    <property type="entry name" value="DHBP synthase"/>
    <property type="match status" value="1"/>
</dbReference>
<organism evidence="13 14">
    <name type="scientific">Aeriscardovia aeriphila</name>
    <dbReference type="NCBI Taxonomy" id="218139"/>
    <lineage>
        <taxon>Bacteria</taxon>
        <taxon>Bacillati</taxon>
        <taxon>Actinomycetota</taxon>
        <taxon>Actinomycetes</taxon>
        <taxon>Bifidobacteriales</taxon>
        <taxon>Bifidobacteriaceae</taxon>
        <taxon>Aeriscardovia</taxon>
    </lineage>
</organism>
<dbReference type="SUPFAM" id="SSF55821">
    <property type="entry name" value="YrdC/RibB"/>
    <property type="match status" value="1"/>
</dbReference>
<evidence type="ECO:0000256" key="1">
    <source>
        <dbReference type="ARBA" id="ARBA00004496"/>
    </source>
</evidence>
<evidence type="ECO:0000256" key="11">
    <source>
        <dbReference type="ARBA" id="ARBA00048366"/>
    </source>
</evidence>
<protein>
    <recommendedName>
        <fullName evidence="10">L-threonylcarbamoyladenylate synthase</fullName>
        <ecNumber evidence="3">2.7.7.87</ecNumber>
    </recommendedName>
    <alternativeName>
        <fullName evidence="10">L-threonylcarbamoyladenylate synthase</fullName>
    </alternativeName>
</protein>
<dbReference type="Proteomes" id="UP000228976">
    <property type="component" value="Unassembled WGS sequence"/>
</dbReference>
<evidence type="ECO:0000256" key="8">
    <source>
        <dbReference type="ARBA" id="ARBA00022741"/>
    </source>
</evidence>
<dbReference type="GO" id="GO:0005737">
    <property type="term" value="C:cytoplasm"/>
    <property type="evidence" value="ECO:0007669"/>
    <property type="project" value="UniProtKB-SubCell"/>
</dbReference>
<dbReference type="GO" id="GO:0005524">
    <property type="term" value="F:ATP binding"/>
    <property type="evidence" value="ECO:0007669"/>
    <property type="project" value="UniProtKB-KW"/>
</dbReference>
<evidence type="ECO:0000256" key="7">
    <source>
        <dbReference type="ARBA" id="ARBA00022695"/>
    </source>
</evidence>
<keyword evidence="14" id="KW-1185">Reference proteome</keyword>
<evidence type="ECO:0000256" key="5">
    <source>
        <dbReference type="ARBA" id="ARBA00022679"/>
    </source>
</evidence>
<evidence type="ECO:0000256" key="6">
    <source>
        <dbReference type="ARBA" id="ARBA00022694"/>
    </source>
</evidence>
<dbReference type="EC" id="2.7.7.87" evidence="3"/>
<evidence type="ECO:0000256" key="2">
    <source>
        <dbReference type="ARBA" id="ARBA00007663"/>
    </source>
</evidence>
<dbReference type="InterPro" id="IPR050156">
    <property type="entry name" value="TC-AMP_synthase_SUA5"/>
</dbReference>
<dbReference type="Pfam" id="PF01300">
    <property type="entry name" value="Sua5_yciO_yrdC"/>
    <property type="match status" value="1"/>
</dbReference>
<dbReference type="InterPro" id="IPR006070">
    <property type="entry name" value="Sua5-like_dom"/>
</dbReference>
<comment type="similarity">
    <text evidence="2">Belongs to the SUA5 family.</text>
</comment>
<dbReference type="PANTHER" id="PTHR17490">
    <property type="entry name" value="SUA5"/>
    <property type="match status" value="1"/>
</dbReference>
<evidence type="ECO:0000256" key="3">
    <source>
        <dbReference type="ARBA" id="ARBA00012584"/>
    </source>
</evidence>
<gene>
    <name evidence="13" type="ORF">AEAE_0809</name>
</gene>
<dbReference type="EMBL" id="MWWU01000002">
    <property type="protein sequence ID" value="OZG56321.1"/>
    <property type="molecule type" value="Genomic_DNA"/>
</dbReference>
<keyword evidence="4" id="KW-0963">Cytoplasm</keyword>
<dbReference type="PANTHER" id="PTHR17490:SF16">
    <property type="entry name" value="THREONYLCARBAMOYL-AMP SYNTHASE"/>
    <property type="match status" value="1"/>
</dbReference>
<dbReference type="GO" id="GO:0008033">
    <property type="term" value="P:tRNA processing"/>
    <property type="evidence" value="ECO:0007669"/>
    <property type="project" value="UniProtKB-KW"/>
</dbReference>
<sequence>MSDYQPKQSSELTYAQQLSAEVKARVLPITEESLKLAAFLIRSGQLVVVPTDTVYGVAADPANAHAVERIFAAKHRPRAKSIQVLLDSLERLPQLHLSLPQPLDRLSAALLPGGFSPIAQARESTPLATVRREDDGSLTQAIRVPDSDALHAITAVTGPLAATSANLSGEESATSAWQAAAALGDSVALYLDAGPTPGPVASTVVKAAPGAALGIDVLREGVISRSRLAEIISYPQQ</sequence>
<keyword evidence="9" id="KW-0067">ATP-binding</keyword>
<dbReference type="GO" id="GO:0061710">
    <property type="term" value="F:L-threonylcarbamoyladenylate synthase"/>
    <property type="evidence" value="ECO:0007669"/>
    <property type="project" value="UniProtKB-EC"/>
</dbReference>
<dbReference type="GO" id="GO:0000049">
    <property type="term" value="F:tRNA binding"/>
    <property type="evidence" value="ECO:0007669"/>
    <property type="project" value="TreeGrafter"/>
</dbReference>
<comment type="catalytic activity">
    <reaction evidence="11">
        <text>L-threonine + hydrogencarbonate + ATP = L-threonylcarbamoyladenylate + diphosphate + H2O</text>
        <dbReference type="Rhea" id="RHEA:36407"/>
        <dbReference type="ChEBI" id="CHEBI:15377"/>
        <dbReference type="ChEBI" id="CHEBI:17544"/>
        <dbReference type="ChEBI" id="CHEBI:30616"/>
        <dbReference type="ChEBI" id="CHEBI:33019"/>
        <dbReference type="ChEBI" id="CHEBI:57926"/>
        <dbReference type="ChEBI" id="CHEBI:73682"/>
        <dbReference type="EC" id="2.7.7.87"/>
    </reaction>
</comment>
<dbReference type="PROSITE" id="PS51163">
    <property type="entry name" value="YRDC"/>
    <property type="match status" value="1"/>
</dbReference>
<evidence type="ECO:0000256" key="10">
    <source>
        <dbReference type="ARBA" id="ARBA00029774"/>
    </source>
</evidence>
<keyword evidence="5" id="KW-0808">Transferase</keyword>
<keyword evidence="8" id="KW-0547">Nucleotide-binding</keyword>
<dbReference type="AlphaFoldDB" id="A0A261FAZ5"/>
<dbReference type="InterPro" id="IPR017945">
    <property type="entry name" value="DHBP_synth_RibB-like_a/b_dom"/>
</dbReference>
<comment type="caution">
    <text evidence="13">The sequence shown here is derived from an EMBL/GenBank/DDBJ whole genome shotgun (WGS) entry which is preliminary data.</text>
</comment>
<accession>A0A261FAZ5</accession>
<proteinExistence type="inferred from homology"/>
<keyword evidence="7" id="KW-0548">Nucleotidyltransferase</keyword>
<name>A0A261FAZ5_9BIFI</name>
<dbReference type="OrthoDB" id="9814580at2"/>
<evidence type="ECO:0000256" key="4">
    <source>
        <dbReference type="ARBA" id="ARBA00022490"/>
    </source>
</evidence>